<evidence type="ECO:0000313" key="1">
    <source>
        <dbReference type="EMBL" id="KNE65170.1"/>
    </source>
</evidence>
<dbReference type="Gene3D" id="1.25.40.10">
    <property type="entry name" value="Tetratricopeptide repeat domain"/>
    <property type="match status" value="1"/>
</dbReference>
<accession>A0A0L0SS23</accession>
<name>A0A0L0SS23_ALLM3</name>
<gene>
    <name evidence="1" type="ORF">AMAG_10823</name>
</gene>
<dbReference type="InterPro" id="IPR011990">
    <property type="entry name" value="TPR-like_helical_dom_sf"/>
</dbReference>
<dbReference type="VEuPathDB" id="FungiDB:AMAG_10823"/>
<dbReference type="EMBL" id="GG745346">
    <property type="protein sequence ID" value="KNE65170.1"/>
    <property type="molecule type" value="Genomic_DNA"/>
</dbReference>
<dbReference type="AlphaFoldDB" id="A0A0L0SS23"/>
<evidence type="ECO:0000313" key="2">
    <source>
        <dbReference type="Proteomes" id="UP000054350"/>
    </source>
</evidence>
<protein>
    <submittedName>
        <fullName evidence="1">Uncharacterized protein</fullName>
    </submittedName>
</protein>
<organism evidence="1 2">
    <name type="scientific">Allomyces macrogynus (strain ATCC 38327)</name>
    <name type="common">Allomyces javanicus var. macrogynus</name>
    <dbReference type="NCBI Taxonomy" id="578462"/>
    <lineage>
        <taxon>Eukaryota</taxon>
        <taxon>Fungi</taxon>
        <taxon>Fungi incertae sedis</taxon>
        <taxon>Blastocladiomycota</taxon>
        <taxon>Blastocladiomycetes</taxon>
        <taxon>Blastocladiales</taxon>
        <taxon>Blastocladiaceae</taxon>
        <taxon>Allomyces</taxon>
    </lineage>
</organism>
<keyword evidence="2" id="KW-1185">Reference proteome</keyword>
<proteinExistence type="predicted"/>
<dbReference type="Proteomes" id="UP000054350">
    <property type="component" value="Unassembled WGS sequence"/>
</dbReference>
<reference evidence="2" key="2">
    <citation type="submission" date="2009-11" db="EMBL/GenBank/DDBJ databases">
        <title>The Genome Sequence of Allomyces macrogynus strain ATCC 38327.</title>
        <authorList>
            <consortium name="The Broad Institute Genome Sequencing Platform"/>
            <person name="Russ C."/>
            <person name="Cuomo C."/>
            <person name="Shea T."/>
            <person name="Young S.K."/>
            <person name="Zeng Q."/>
            <person name="Koehrsen M."/>
            <person name="Haas B."/>
            <person name="Borodovsky M."/>
            <person name="Guigo R."/>
            <person name="Alvarado L."/>
            <person name="Berlin A."/>
            <person name="Borenstein D."/>
            <person name="Chen Z."/>
            <person name="Engels R."/>
            <person name="Freedman E."/>
            <person name="Gellesch M."/>
            <person name="Goldberg J."/>
            <person name="Griggs A."/>
            <person name="Gujja S."/>
            <person name="Heiman D."/>
            <person name="Hepburn T."/>
            <person name="Howarth C."/>
            <person name="Jen D."/>
            <person name="Larson L."/>
            <person name="Lewis B."/>
            <person name="Mehta T."/>
            <person name="Park D."/>
            <person name="Pearson M."/>
            <person name="Roberts A."/>
            <person name="Saif S."/>
            <person name="Shenoy N."/>
            <person name="Sisk P."/>
            <person name="Stolte C."/>
            <person name="Sykes S."/>
            <person name="Walk T."/>
            <person name="White J."/>
            <person name="Yandava C."/>
            <person name="Burger G."/>
            <person name="Gray M.W."/>
            <person name="Holland P.W.H."/>
            <person name="King N."/>
            <person name="Lang F.B.F."/>
            <person name="Roger A.J."/>
            <person name="Ruiz-Trillo I."/>
            <person name="Lander E."/>
            <person name="Nusbaum C."/>
        </authorList>
    </citation>
    <scope>NUCLEOTIDE SEQUENCE [LARGE SCALE GENOMIC DNA]</scope>
    <source>
        <strain evidence="2">ATCC 38327</strain>
    </source>
</reference>
<sequence>MTSLSYLARENRSMLLEMVRWYHDIVQNHRLRPNWFMFNTLIFAHLATEDARGALHVFYERHRTHVGPIDFDSAAAALPTNGDAPTGAAATAELDKMPSYTSTAAWLWRPSATALDYVRKDRVAGAVLRAVATRATLEQTLQLYQMLRTHGYDVDEHMVEAVADVYVHDRHLQTRVVEGTSMFTDVMFANLLLIMVVIGRSVLKDWGETEPQVPTSTRLPMQSLRRTRLSLLLLNPRTICNVCAQ</sequence>
<reference evidence="1 2" key="1">
    <citation type="submission" date="2009-11" db="EMBL/GenBank/DDBJ databases">
        <title>Annotation of Allomyces macrogynus ATCC 38327.</title>
        <authorList>
            <consortium name="The Broad Institute Genome Sequencing Platform"/>
            <person name="Russ C."/>
            <person name="Cuomo C."/>
            <person name="Burger G."/>
            <person name="Gray M.W."/>
            <person name="Holland P.W.H."/>
            <person name="King N."/>
            <person name="Lang F.B.F."/>
            <person name="Roger A.J."/>
            <person name="Ruiz-Trillo I."/>
            <person name="Young S.K."/>
            <person name="Zeng Q."/>
            <person name="Gargeya S."/>
            <person name="Fitzgerald M."/>
            <person name="Haas B."/>
            <person name="Abouelleil A."/>
            <person name="Alvarado L."/>
            <person name="Arachchi H.M."/>
            <person name="Berlin A."/>
            <person name="Chapman S.B."/>
            <person name="Gearin G."/>
            <person name="Goldberg J."/>
            <person name="Griggs A."/>
            <person name="Gujja S."/>
            <person name="Hansen M."/>
            <person name="Heiman D."/>
            <person name="Howarth C."/>
            <person name="Larimer J."/>
            <person name="Lui A."/>
            <person name="MacDonald P.J.P."/>
            <person name="McCowen C."/>
            <person name="Montmayeur A."/>
            <person name="Murphy C."/>
            <person name="Neiman D."/>
            <person name="Pearson M."/>
            <person name="Priest M."/>
            <person name="Roberts A."/>
            <person name="Saif S."/>
            <person name="Shea T."/>
            <person name="Sisk P."/>
            <person name="Stolte C."/>
            <person name="Sykes S."/>
            <person name="Wortman J."/>
            <person name="Nusbaum C."/>
            <person name="Birren B."/>
        </authorList>
    </citation>
    <scope>NUCLEOTIDE SEQUENCE [LARGE SCALE GENOMIC DNA]</scope>
    <source>
        <strain evidence="1 2">ATCC 38327</strain>
    </source>
</reference>